<comment type="caution">
    <text evidence="2">The sequence shown here is derived from an EMBL/GenBank/DDBJ whole genome shotgun (WGS) entry which is preliminary data.</text>
</comment>
<dbReference type="EMBL" id="SMJU01000005">
    <property type="protein sequence ID" value="TDB66069.1"/>
    <property type="molecule type" value="Genomic_DNA"/>
</dbReference>
<dbReference type="OrthoDB" id="9789501at2"/>
<dbReference type="RefSeq" id="WP_132117066.1">
    <property type="nucleotide sequence ID" value="NZ_SMJU01000005.1"/>
</dbReference>
<evidence type="ECO:0000259" key="1">
    <source>
        <dbReference type="SMART" id="SM00953"/>
    </source>
</evidence>
<proteinExistence type="predicted"/>
<reference evidence="2 3" key="1">
    <citation type="submission" date="2019-02" db="EMBL/GenBank/DDBJ databases">
        <title>Arundinibacter roseus gen. nov., sp. nov., a new member of the family Cytophagaceae.</title>
        <authorList>
            <person name="Szuroczki S."/>
            <person name="Khayer B."/>
            <person name="Sproer C."/>
            <person name="Toumi M."/>
            <person name="Szabo A."/>
            <person name="Felfoldi T."/>
            <person name="Schumann P."/>
            <person name="Toth E."/>
        </authorList>
    </citation>
    <scope>NUCLEOTIDE SEQUENCE [LARGE SCALE GENOMIC DNA]</scope>
    <source>
        <strain evidence="2 3">DMA-k-7a</strain>
    </source>
</reference>
<gene>
    <name evidence="2" type="ORF">EZE20_09950</name>
</gene>
<protein>
    <submittedName>
        <fullName evidence="2">RES domain-containing protein</fullName>
    </submittedName>
</protein>
<evidence type="ECO:0000313" key="2">
    <source>
        <dbReference type="EMBL" id="TDB66069.1"/>
    </source>
</evidence>
<evidence type="ECO:0000313" key="3">
    <source>
        <dbReference type="Proteomes" id="UP000295706"/>
    </source>
</evidence>
<sequence length="153" mass="18030">MIVYRIIREKFRHEALSSVGSRLYGGRWNPKGTAVLYTTSTPELGLVETLAHAPDVRYEDLPRYWLSQIEIPDNLRSYTVEDMPEYWQDKTYDRTQQWLHDWLENPDVLAVGVPSVIVPFSQNIMIHPAHPRFAEVRLLSQQPLLIDERLWRN</sequence>
<keyword evidence="3" id="KW-1185">Reference proteome</keyword>
<accession>A0A4R4KHI9</accession>
<dbReference type="InterPro" id="IPR014914">
    <property type="entry name" value="RES_dom"/>
</dbReference>
<organism evidence="2 3">
    <name type="scientific">Arundinibacter roseus</name>
    <dbReference type="NCBI Taxonomy" id="2070510"/>
    <lineage>
        <taxon>Bacteria</taxon>
        <taxon>Pseudomonadati</taxon>
        <taxon>Bacteroidota</taxon>
        <taxon>Cytophagia</taxon>
        <taxon>Cytophagales</taxon>
        <taxon>Spirosomataceae</taxon>
        <taxon>Arundinibacter</taxon>
    </lineage>
</organism>
<dbReference type="Pfam" id="PF08808">
    <property type="entry name" value="RES"/>
    <property type="match status" value="1"/>
</dbReference>
<dbReference type="AlphaFoldDB" id="A0A4R4KHI9"/>
<name>A0A4R4KHI9_9BACT</name>
<dbReference type="Proteomes" id="UP000295706">
    <property type="component" value="Unassembled WGS sequence"/>
</dbReference>
<dbReference type="SMART" id="SM00953">
    <property type="entry name" value="RES"/>
    <property type="match status" value="1"/>
</dbReference>
<feature type="domain" description="RES" evidence="1">
    <location>
        <begin position="15"/>
        <end position="140"/>
    </location>
</feature>